<name>A0A1L8SXE4_9ENTE</name>
<dbReference type="PANTHER" id="PTHR30055:SF222">
    <property type="entry name" value="REGULATORY PROTEIN"/>
    <property type="match status" value="1"/>
</dbReference>
<dbReference type="PRINTS" id="PR00455">
    <property type="entry name" value="HTHTETR"/>
</dbReference>
<dbReference type="STRING" id="319970.RV00_GL001073"/>
<reference evidence="4 5" key="1">
    <citation type="submission" date="2014-12" db="EMBL/GenBank/DDBJ databases">
        <title>Draft genome sequences of 29 type strains of Enterococci.</title>
        <authorList>
            <person name="Zhong Z."/>
            <person name="Sun Z."/>
            <person name="Liu W."/>
            <person name="Zhang W."/>
            <person name="Zhang H."/>
        </authorList>
    </citation>
    <scope>NUCLEOTIDE SEQUENCE [LARGE SCALE GENOMIC DNA]</scope>
    <source>
        <strain evidence="4 5">DSM 22802</strain>
    </source>
</reference>
<dbReference type="PROSITE" id="PS50977">
    <property type="entry name" value="HTH_TETR_2"/>
    <property type="match status" value="1"/>
</dbReference>
<evidence type="ECO:0000256" key="1">
    <source>
        <dbReference type="ARBA" id="ARBA00023125"/>
    </source>
</evidence>
<dbReference type="OrthoDB" id="9809994at2"/>
<evidence type="ECO:0000313" key="5">
    <source>
        <dbReference type="Proteomes" id="UP000183700"/>
    </source>
</evidence>
<dbReference type="InterPro" id="IPR050109">
    <property type="entry name" value="HTH-type_TetR-like_transc_reg"/>
</dbReference>
<dbReference type="AlphaFoldDB" id="A0A1L8SXE4"/>
<comment type="caution">
    <text evidence="4">The sequence shown here is derived from an EMBL/GenBank/DDBJ whole genome shotgun (WGS) entry which is preliminary data.</text>
</comment>
<dbReference type="EMBL" id="JXKM01000002">
    <property type="protein sequence ID" value="OJG36628.1"/>
    <property type="molecule type" value="Genomic_DNA"/>
</dbReference>
<dbReference type="GO" id="GO:0006355">
    <property type="term" value="P:regulation of DNA-templated transcription"/>
    <property type="evidence" value="ECO:0007669"/>
    <property type="project" value="UniProtKB-ARBA"/>
</dbReference>
<dbReference type="GO" id="GO:0003677">
    <property type="term" value="F:DNA binding"/>
    <property type="evidence" value="ECO:0007669"/>
    <property type="project" value="UniProtKB-UniRule"/>
</dbReference>
<protein>
    <recommendedName>
        <fullName evidence="3">HTH tetR-type domain-containing protein</fullName>
    </recommendedName>
</protein>
<dbReference type="PANTHER" id="PTHR30055">
    <property type="entry name" value="HTH-TYPE TRANSCRIPTIONAL REGULATOR RUTR"/>
    <property type="match status" value="1"/>
</dbReference>
<feature type="domain" description="HTH tetR-type" evidence="3">
    <location>
        <begin position="6"/>
        <end position="66"/>
    </location>
</feature>
<accession>A0A1L8SXE4</accession>
<dbReference type="InterPro" id="IPR009057">
    <property type="entry name" value="Homeodomain-like_sf"/>
</dbReference>
<dbReference type="SUPFAM" id="SSF46689">
    <property type="entry name" value="Homeodomain-like"/>
    <property type="match status" value="1"/>
</dbReference>
<keyword evidence="1 2" id="KW-0238">DNA-binding</keyword>
<dbReference type="Proteomes" id="UP000183700">
    <property type="component" value="Unassembled WGS sequence"/>
</dbReference>
<keyword evidence="5" id="KW-1185">Reference proteome</keyword>
<proteinExistence type="predicted"/>
<feature type="DNA-binding region" description="H-T-H motif" evidence="2">
    <location>
        <begin position="29"/>
        <end position="48"/>
    </location>
</feature>
<gene>
    <name evidence="4" type="ORF">RV00_GL001073</name>
</gene>
<evidence type="ECO:0000256" key="2">
    <source>
        <dbReference type="PROSITE-ProRule" id="PRU00335"/>
    </source>
</evidence>
<organism evidence="4 5">
    <name type="scientific">Enterococcus devriesei</name>
    <dbReference type="NCBI Taxonomy" id="319970"/>
    <lineage>
        <taxon>Bacteria</taxon>
        <taxon>Bacillati</taxon>
        <taxon>Bacillota</taxon>
        <taxon>Bacilli</taxon>
        <taxon>Lactobacillales</taxon>
        <taxon>Enterococcaceae</taxon>
        <taxon>Enterococcus</taxon>
    </lineage>
</organism>
<dbReference type="InterPro" id="IPR001647">
    <property type="entry name" value="HTH_TetR"/>
</dbReference>
<evidence type="ECO:0000259" key="3">
    <source>
        <dbReference type="PROSITE" id="PS50977"/>
    </source>
</evidence>
<evidence type="ECO:0000313" key="4">
    <source>
        <dbReference type="EMBL" id="OJG36628.1"/>
    </source>
</evidence>
<dbReference type="Pfam" id="PF00440">
    <property type="entry name" value="TetR_N"/>
    <property type="match status" value="1"/>
</dbReference>
<dbReference type="RefSeq" id="WP_071861063.1">
    <property type="nucleotide sequence ID" value="NZ_CP151540.1"/>
</dbReference>
<sequence>MKRKDDTKRTKMLDAAAEIILQEGAAAISTIKVAKAVGVAQSNVYLYFKNKNDLLLNTYQRELSRIRSAGDTFQYFNDAALPIEQRVESYVHSIYDYAIEHPDSLTLIEQIKMLNLSEMDLFNTDTVVIDLITEAIQQGYLKNLPVNLHMVTVFNIMHRHALNLKENLYSKDQYSYKEISQMVLDAIKATKR</sequence>
<dbReference type="Gene3D" id="1.10.357.10">
    <property type="entry name" value="Tetracycline Repressor, domain 2"/>
    <property type="match status" value="1"/>
</dbReference>